<comment type="caution">
    <text evidence="1">The sequence shown here is derived from an EMBL/GenBank/DDBJ whole genome shotgun (WGS) entry which is preliminary data.</text>
</comment>
<gene>
    <name evidence="1" type="ORF">ISQ19_00510</name>
</gene>
<name>A0A937L643_9PROT</name>
<organism evidence="1 2">
    <name type="scientific">PS1 clade bacterium</name>
    <dbReference type="NCBI Taxonomy" id="2175152"/>
    <lineage>
        <taxon>Bacteria</taxon>
        <taxon>Pseudomonadati</taxon>
        <taxon>Pseudomonadota</taxon>
        <taxon>Alphaproteobacteria</taxon>
        <taxon>PS1 clade</taxon>
    </lineage>
</organism>
<protein>
    <submittedName>
        <fullName evidence="1">Uncharacterized protein</fullName>
    </submittedName>
</protein>
<reference evidence="1" key="1">
    <citation type="submission" date="2020-10" db="EMBL/GenBank/DDBJ databases">
        <title>Microbiome of the Black Sea water column analyzed by genome centric metagenomics.</title>
        <authorList>
            <person name="Cabello-Yeves P.J."/>
            <person name="Callieri C."/>
            <person name="Picazo A."/>
            <person name="Mehrshad M."/>
            <person name="Haro-Moreno J.M."/>
            <person name="Roda-Garcia J."/>
            <person name="Dzembekova N."/>
            <person name="Slabakova V."/>
            <person name="Slabakova N."/>
            <person name="Moncheva S."/>
            <person name="Rodriguez-Valera F."/>
        </authorList>
    </citation>
    <scope>NUCLEOTIDE SEQUENCE</scope>
    <source>
        <strain evidence="1">BS307-5m-G5</strain>
    </source>
</reference>
<evidence type="ECO:0000313" key="1">
    <source>
        <dbReference type="EMBL" id="MBL6761160.1"/>
    </source>
</evidence>
<evidence type="ECO:0000313" key="2">
    <source>
        <dbReference type="Proteomes" id="UP000785783"/>
    </source>
</evidence>
<dbReference type="Proteomes" id="UP000785783">
    <property type="component" value="Unassembled WGS sequence"/>
</dbReference>
<proteinExistence type="predicted"/>
<dbReference type="AlphaFoldDB" id="A0A937L643"/>
<dbReference type="EMBL" id="JADHOK010000003">
    <property type="protein sequence ID" value="MBL6761160.1"/>
    <property type="molecule type" value="Genomic_DNA"/>
</dbReference>
<accession>A0A937L643</accession>
<sequence length="68" mass="7837">MPYSEFEENIPHIDMAECPGNKPDSELGFCRLVMDGAEAYVYAFHYTDDEPCLIGIKRAKKTDYLMKK</sequence>